<dbReference type="GO" id="GO:0016301">
    <property type="term" value="F:kinase activity"/>
    <property type="evidence" value="ECO:0007669"/>
    <property type="project" value="InterPro"/>
</dbReference>
<reference evidence="2" key="1">
    <citation type="submission" date="2020-10" db="EMBL/GenBank/DDBJ databases">
        <authorList>
            <person name="Gilroy R."/>
        </authorList>
    </citation>
    <scope>NUCLEOTIDE SEQUENCE</scope>
    <source>
        <strain evidence="2">15467</strain>
    </source>
</reference>
<dbReference type="AlphaFoldDB" id="A0A9D9GXH3"/>
<dbReference type="Pfam" id="PF01326">
    <property type="entry name" value="PPDK_N"/>
    <property type="match status" value="1"/>
</dbReference>
<protein>
    <submittedName>
        <fullName evidence="2">Phosphoenolpyruvate synthase</fullName>
    </submittedName>
</protein>
<comment type="caution">
    <text evidence="2">The sequence shown here is derived from an EMBL/GenBank/DDBJ whole genome shotgun (WGS) entry which is preliminary data.</text>
</comment>
<gene>
    <name evidence="2" type="ORF">IAC68_01775</name>
</gene>
<sequence>MEQANSGQLTPIKRPDYNNLMEKRIRSILMICTNYDKYSLEEDGQIEFQIYREYVDLNISNPPKFTWVDTTAHAEELLRKERAFDLVICMYNTADEGIFKLSRTLKGNGINVPVILLTNFSKEVFKRIDKEDKSCVDYIFSWNGNADLILAIIKLIEDNMNAEKDIFGSGVQCILLVEDSIRYYSTYLPAIYKLVLQQSAEFLKEALNEQQQKFRKRARPKILLATNYQDAVMLYEKYKSNMLGIISDIGFVMHKNDPSESENLEAGLELTRIIRQDNPYMPVLLQSSQESMKEKAMELGCGFILKYSMTLLMELSEYISEEFVFGDFIFRDLHTGEILGRAKDLKSMQILLNEMPQEVFMYHASRNRFSKWLFSRGLFSLGRDFRNMEIGKFDSFQKMREYMIKKFDDYRMISGQGVLARFSTESYNKYIWFAKMGDGSIGGKARGLAFVNNMLQKYNMLTKYPGIKVMIPRSIVVATDYFGQFIKENGLQYVINSEISDSELLSEFVSSRLPEELNHKLRVYLNTIKKPLAVRSSSKLEDSHFQPFAGIYSTYMIPVTENKDQMLRLLEKAIKSVYASVFFAASRSYIHTTANLLGEEKMAVLIQNICGSEDQGYYFPTISGVARSINHYPIAGEAPEDGVADMAFGLGKLIVDGGKGLRFCPKYPAKILQLSTPQLALRDTQDIMYALNLEPDKFKTSIDDSINLQRFTIQEASRFRNIRHVASSWDMYNDRIVHNTFDERSRKIITFANVLQFGKYPIAEIISTLLDICSKELNCPVEIEFAVDLDTPPQYDAIFNLLQVRPITSFEDKKDKIDISSLNLDEALILSEKALGPGTIDGIQDIVYVKSQSFDKSKTEEIAKEINALNAALKAEKKTYMLIGPGRWGSSDPWLGVPILWNNISEARVIVETALKNFQIEPSQGTHFFQNITSLGVGYITVNEFSGDGYFKEEILNALDAVYESRYVRHVRLDKDALVYIDGNDRKGVVIL</sequence>
<reference evidence="2" key="2">
    <citation type="journal article" date="2021" name="PeerJ">
        <title>Extensive microbial diversity within the chicken gut microbiome revealed by metagenomics and culture.</title>
        <authorList>
            <person name="Gilroy R."/>
            <person name="Ravi A."/>
            <person name="Getino M."/>
            <person name="Pursley I."/>
            <person name="Horton D.L."/>
            <person name="Alikhan N.F."/>
            <person name="Baker D."/>
            <person name="Gharbi K."/>
            <person name="Hall N."/>
            <person name="Watson M."/>
            <person name="Adriaenssens E.M."/>
            <person name="Foster-Nyarko E."/>
            <person name="Jarju S."/>
            <person name="Secka A."/>
            <person name="Antonio M."/>
            <person name="Oren A."/>
            <person name="Chaudhuri R.R."/>
            <person name="La Ragione R."/>
            <person name="Hildebrand F."/>
            <person name="Pallen M.J."/>
        </authorList>
    </citation>
    <scope>NUCLEOTIDE SEQUENCE</scope>
    <source>
        <strain evidence="2">15467</strain>
    </source>
</reference>
<feature type="domain" description="Pyruvate phosphate dikinase AMP/ATP-binding" evidence="1">
    <location>
        <begin position="440"/>
        <end position="819"/>
    </location>
</feature>
<dbReference type="Proteomes" id="UP000823635">
    <property type="component" value="Unassembled WGS sequence"/>
</dbReference>
<proteinExistence type="predicted"/>
<evidence type="ECO:0000259" key="1">
    <source>
        <dbReference type="Pfam" id="PF01326"/>
    </source>
</evidence>
<dbReference type="SUPFAM" id="SSF56059">
    <property type="entry name" value="Glutathione synthetase ATP-binding domain-like"/>
    <property type="match status" value="1"/>
</dbReference>
<name>A0A9D9GXH3_9BACT</name>
<dbReference type="InterPro" id="IPR013815">
    <property type="entry name" value="ATP_grasp_subdomain_1"/>
</dbReference>
<dbReference type="GO" id="GO:0005524">
    <property type="term" value="F:ATP binding"/>
    <property type="evidence" value="ECO:0007669"/>
    <property type="project" value="InterPro"/>
</dbReference>
<evidence type="ECO:0000313" key="2">
    <source>
        <dbReference type="EMBL" id="MBO8428646.1"/>
    </source>
</evidence>
<dbReference type="Gene3D" id="3.30.1490.20">
    <property type="entry name" value="ATP-grasp fold, A domain"/>
    <property type="match status" value="1"/>
</dbReference>
<dbReference type="EMBL" id="JADINB010000039">
    <property type="protein sequence ID" value="MBO8428646.1"/>
    <property type="molecule type" value="Genomic_DNA"/>
</dbReference>
<organism evidence="2 3">
    <name type="scientific">Candidatus Egerieousia excrementavium</name>
    <dbReference type="NCBI Taxonomy" id="2840778"/>
    <lineage>
        <taxon>Bacteria</taxon>
        <taxon>Pseudomonadati</taxon>
        <taxon>Bacteroidota</taxon>
        <taxon>Bacteroidia</taxon>
        <taxon>Bacteroidales</taxon>
        <taxon>Candidatus Egerieousia</taxon>
    </lineage>
</organism>
<accession>A0A9D9GXH3</accession>
<evidence type="ECO:0000313" key="3">
    <source>
        <dbReference type="Proteomes" id="UP000823635"/>
    </source>
</evidence>
<dbReference type="InterPro" id="IPR011006">
    <property type="entry name" value="CheY-like_superfamily"/>
</dbReference>
<dbReference type="SUPFAM" id="SSF52172">
    <property type="entry name" value="CheY-like"/>
    <property type="match status" value="1"/>
</dbReference>
<dbReference type="InterPro" id="IPR002192">
    <property type="entry name" value="PPDK_AMP/ATP-bd"/>
</dbReference>